<accession>A0A928Y5C9</accession>
<evidence type="ECO:0000259" key="1">
    <source>
        <dbReference type="Pfam" id="PF15919"/>
    </source>
</evidence>
<dbReference type="InterPro" id="IPR035069">
    <property type="entry name" value="TTHA1013/TTHA0281-like"/>
</dbReference>
<sequence length="70" mass="7706">MRYAIVVEKAGNNYSAYVPDLPGCVATGSTIEETERKIREAIELHIEGMMEDGLPIPQPTSIVQYIEVPA</sequence>
<dbReference type="InterPro" id="IPR051404">
    <property type="entry name" value="TA_system_antitoxin"/>
</dbReference>
<evidence type="ECO:0000313" key="3">
    <source>
        <dbReference type="Proteomes" id="UP000710385"/>
    </source>
</evidence>
<protein>
    <submittedName>
        <fullName evidence="2">Type II toxin-antitoxin system HicB family antitoxin</fullName>
    </submittedName>
</protein>
<dbReference type="Pfam" id="PF15919">
    <property type="entry name" value="HicB_lk_antitox"/>
    <property type="match status" value="1"/>
</dbReference>
<dbReference type="EMBL" id="JABTTY010000002">
    <property type="protein sequence ID" value="MBE7525835.1"/>
    <property type="molecule type" value="Genomic_DNA"/>
</dbReference>
<dbReference type="PANTHER" id="PTHR34504:SF2">
    <property type="entry name" value="UPF0150 PROTEIN SSL0259"/>
    <property type="match status" value="1"/>
</dbReference>
<feature type="domain" description="HicB-like antitoxin of toxin-antitoxin system" evidence="1">
    <location>
        <begin position="3"/>
        <end position="69"/>
    </location>
</feature>
<gene>
    <name evidence="2" type="ORF">HS096_05980</name>
</gene>
<dbReference type="Gene3D" id="3.30.160.250">
    <property type="match status" value="1"/>
</dbReference>
<comment type="caution">
    <text evidence="2">The sequence shown here is derived from an EMBL/GenBank/DDBJ whole genome shotgun (WGS) entry which is preliminary data.</text>
</comment>
<dbReference type="Proteomes" id="UP000710385">
    <property type="component" value="Unassembled WGS sequence"/>
</dbReference>
<dbReference type="PANTHER" id="PTHR34504">
    <property type="entry name" value="ANTITOXIN HICB"/>
    <property type="match status" value="1"/>
</dbReference>
<organism evidence="2 3">
    <name type="scientific">candidate division WWE3 bacterium</name>
    <dbReference type="NCBI Taxonomy" id="2053526"/>
    <lineage>
        <taxon>Bacteria</taxon>
        <taxon>Katanobacteria</taxon>
    </lineage>
</organism>
<dbReference type="SUPFAM" id="SSF143100">
    <property type="entry name" value="TTHA1013/TTHA0281-like"/>
    <property type="match status" value="1"/>
</dbReference>
<proteinExistence type="predicted"/>
<evidence type="ECO:0000313" key="2">
    <source>
        <dbReference type="EMBL" id="MBE7525835.1"/>
    </source>
</evidence>
<reference evidence="2" key="1">
    <citation type="submission" date="2020-05" db="EMBL/GenBank/DDBJ databases">
        <title>High-Quality Genomes of Partial-Nitritation/Anammox System by Hierarchical Clustering Based Hybrid Assembly.</title>
        <authorList>
            <person name="Liu L."/>
            <person name="Wang Y."/>
            <person name="Che Y."/>
            <person name="Chen Y."/>
            <person name="Xia Y."/>
            <person name="Luo R."/>
            <person name="Cheng S.H."/>
            <person name="Zheng C."/>
            <person name="Zhang T."/>
        </authorList>
    </citation>
    <scope>NUCLEOTIDE SEQUENCE</scope>
    <source>
        <strain evidence="2">H1_PAT1</strain>
    </source>
</reference>
<dbReference type="AlphaFoldDB" id="A0A928Y5C9"/>
<name>A0A928Y5C9_UNCKA</name>
<dbReference type="InterPro" id="IPR031807">
    <property type="entry name" value="HicB-like"/>
</dbReference>